<proteinExistence type="predicted"/>
<evidence type="ECO:0000259" key="4">
    <source>
        <dbReference type="PROSITE" id="PS50901"/>
    </source>
</evidence>
<accession>A0ABZ3IZY8</accession>
<evidence type="ECO:0000256" key="2">
    <source>
        <dbReference type="ARBA" id="ARBA00022840"/>
    </source>
</evidence>
<evidence type="ECO:0000256" key="3">
    <source>
        <dbReference type="PROSITE-ProRule" id="PRU00289"/>
    </source>
</evidence>
<evidence type="ECO:0000256" key="1">
    <source>
        <dbReference type="ARBA" id="ARBA00022741"/>
    </source>
</evidence>
<gene>
    <name evidence="5" type="ORF">SPACI_014660</name>
</gene>
<protein>
    <recommendedName>
        <fullName evidence="4">FtsK domain-containing protein</fullName>
    </recommendedName>
</protein>
<keyword evidence="1 3" id="KW-0547">Nucleotide-binding</keyword>
<feature type="domain" description="FtsK" evidence="4">
    <location>
        <begin position="562"/>
        <end position="741"/>
    </location>
</feature>
<dbReference type="EMBL" id="CP155571">
    <property type="protein sequence ID" value="XFO71451.1"/>
    <property type="molecule type" value="Genomic_DNA"/>
</dbReference>
<dbReference type="InterPro" id="IPR050206">
    <property type="entry name" value="FtsK/SpoIIIE/SftA"/>
</dbReference>
<dbReference type="CDD" id="cd01127">
    <property type="entry name" value="TrwB_TraG_TraD_VirD4"/>
    <property type="match status" value="1"/>
</dbReference>
<dbReference type="Gene3D" id="3.40.50.300">
    <property type="entry name" value="P-loop containing nucleotide triphosphate hydrolases"/>
    <property type="match status" value="2"/>
</dbReference>
<reference evidence="5" key="1">
    <citation type="submission" date="2024-05" db="EMBL/GenBank/DDBJ databases">
        <title>Isolation and characterization of Sporomusa carbonis sp. nov., a carboxydotrophic hydrogenogen in the genus of Sporomusa isolated from a charcoal burning pile.</title>
        <authorList>
            <person name="Boeer T."/>
            <person name="Rosenbaum F."/>
            <person name="Eysell L."/>
            <person name="Mueller V."/>
            <person name="Daniel R."/>
            <person name="Poehlein A."/>
        </authorList>
    </citation>
    <scope>NUCLEOTIDE SEQUENCE [LARGE SCALE GENOMIC DNA]</scope>
    <source>
        <strain evidence="5">DSM 3132</strain>
    </source>
</reference>
<dbReference type="PANTHER" id="PTHR22683:SF41">
    <property type="entry name" value="DNA TRANSLOCASE FTSK"/>
    <property type="match status" value="1"/>
</dbReference>
<dbReference type="InterPro" id="IPR027417">
    <property type="entry name" value="P-loop_NTPase"/>
</dbReference>
<evidence type="ECO:0000313" key="5">
    <source>
        <dbReference type="EMBL" id="XFO71451.1"/>
    </source>
</evidence>
<feature type="binding site" evidence="3">
    <location>
        <begin position="579"/>
        <end position="586"/>
    </location>
    <ligand>
        <name>ATP</name>
        <dbReference type="ChEBI" id="CHEBI:30616"/>
    </ligand>
</feature>
<dbReference type="InterPro" id="IPR036388">
    <property type="entry name" value="WH-like_DNA-bd_sf"/>
</dbReference>
<keyword evidence="2 3" id="KW-0067">ATP-binding</keyword>
<dbReference type="Pfam" id="PF01580">
    <property type="entry name" value="FtsK_SpoIIIE"/>
    <property type="match status" value="1"/>
</dbReference>
<keyword evidence="6" id="KW-1185">Reference proteome</keyword>
<dbReference type="RefSeq" id="WP_093795852.1">
    <property type="nucleotide sequence ID" value="NZ_CP155571.1"/>
</dbReference>
<evidence type="ECO:0000313" key="6">
    <source>
        <dbReference type="Proteomes" id="UP000216052"/>
    </source>
</evidence>
<dbReference type="InterPro" id="IPR002543">
    <property type="entry name" value="FtsK_dom"/>
</dbReference>
<sequence>MSKLSDSDIKRFRQRLITGIGKDCDSFSVFIKELEDEDVVELDEYVQFISHHKKRSMDMDKLKVFFSLMNLSGADVKRILSYLESIEYGWHGNEYILSNPCLRSIPTDHCKNKSSICDVESAKIIFDQLFSIFLDDEYGKITLFIFSYCLAALFCKRLNQDRFTTPYFLQIACDRGSVLYQLIEEIVEICNVNSGLLGRCSTIDNPYRSCGYTAYTYYPTQSTAKDIDNLICDNKDVPVIIAGYENEHYYNDLLREIVNIPNKKKALGLKDKYNVLPIFVCNMIKSSFNNVFDMDLTDLDMSKEYLDLLRNNKQIFASWVLEFVKDSDHYLFPHMGEWDRPKKLPFFSEIGSYINHVEKKYSDLTLDNVKNVGFLNFFFKGYVGVFQRLCTFPLDKEFGCFTSKHNGELAPLTIEKNIAILTDKFERSLVELHRRYLPAPTGMGINNREAVRLAKLIEKHYRGLRIFIRVIPIVVRTDRFIFNVETLQETKDSDINKGRETVQRRLKKYDYFRVDLSDKKSIKLIVADKPLEDNNLTEILQHKDFMDSKMKLPYAIGFDEIGTPRIDDIEEYPHLLIGGATLSGKSTAIMCLLISIAYKQRTGDVNVVIMDFLDKTGSEYAIFNDQPFMSCPVITDPLVGLKAIWALYKEMNNRPKDQDEKRVPYIVCIIDEFPKLFTSVVNKEERSRLKTVLEELLSIGRHANIHLVLAIQNPKNNNMVIDKANFQAKMALKCGNLPNSVAILGRAGAEKLVGKGQMILDSPGKENKRLQGSYITKAGMKELLSEIKESFEQRNEHQFILKDMELVSTSIESDAETSSSPQKSPRIFDDKKLPDAIMWSLSQKQIANSRLQTYLKIGNIKANRILERMEELHLIERLHGNLGWAVLPECIENMSDEAIKFLGSYGHNEADINSALLKQSSKND</sequence>
<dbReference type="PANTHER" id="PTHR22683">
    <property type="entry name" value="SPORULATION PROTEIN RELATED"/>
    <property type="match status" value="1"/>
</dbReference>
<name>A0ABZ3IZY8_SPOA4</name>
<organism evidence="5 6">
    <name type="scientific">Sporomusa acidovorans (strain ATCC 49682 / DSM 3132 / Mol)</name>
    <dbReference type="NCBI Taxonomy" id="1123286"/>
    <lineage>
        <taxon>Bacteria</taxon>
        <taxon>Bacillati</taxon>
        <taxon>Bacillota</taxon>
        <taxon>Negativicutes</taxon>
        <taxon>Selenomonadales</taxon>
        <taxon>Sporomusaceae</taxon>
        <taxon>Sporomusa</taxon>
    </lineage>
</organism>
<dbReference type="Gene3D" id="1.10.10.10">
    <property type="entry name" value="Winged helix-like DNA-binding domain superfamily/Winged helix DNA-binding domain"/>
    <property type="match status" value="1"/>
</dbReference>
<dbReference type="SUPFAM" id="SSF52540">
    <property type="entry name" value="P-loop containing nucleoside triphosphate hydrolases"/>
    <property type="match status" value="1"/>
</dbReference>
<dbReference type="PROSITE" id="PS50901">
    <property type="entry name" value="FTSK"/>
    <property type="match status" value="1"/>
</dbReference>
<dbReference type="Proteomes" id="UP000216052">
    <property type="component" value="Chromosome"/>
</dbReference>